<protein>
    <submittedName>
        <fullName evidence="1">Uncharacterized protein</fullName>
    </submittedName>
</protein>
<name>A0A2W7CGQ8_9HYPH</name>
<dbReference type="RefSeq" id="WP_111547107.1">
    <property type="nucleotide sequence ID" value="NZ_MZXV01000056.1"/>
</dbReference>
<dbReference type="Pfam" id="PF13665">
    <property type="entry name" value="Tox-PAAR-like"/>
    <property type="match status" value="1"/>
</dbReference>
<accession>A0A2W7CGQ8</accession>
<reference evidence="2" key="1">
    <citation type="submission" date="2017-03" db="EMBL/GenBank/DDBJ databases">
        <authorList>
            <person name="Safronova V.I."/>
            <person name="Sazanova A.L."/>
            <person name="Chirak E.R."/>
        </authorList>
    </citation>
    <scope>NUCLEOTIDE SEQUENCE [LARGE SCALE GENOMIC DNA]</scope>
    <source>
        <strain evidence="2">Ach-343</strain>
    </source>
</reference>
<proteinExistence type="predicted"/>
<dbReference type="Proteomes" id="UP000248616">
    <property type="component" value="Unassembled WGS sequence"/>
</dbReference>
<dbReference type="AlphaFoldDB" id="A0A2W7CGQ8"/>
<keyword evidence="2" id="KW-1185">Reference proteome</keyword>
<evidence type="ECO:0000313" key="1">
    <source>
        <dbReference type="EMBL" id="PZV35673.1"/>
    </source>
</evidence>
<organism evidence="1 2">
    <name type="scientific">Mesorhizobium kowhaii</name>
    <dbReference type="NCBI Taxonomy" id="1300272"/>
    <lineage>
        <taxon>Bacteria</taxon>
        <taxon>Pseudomonadati</taxon>
        <taxon>Pseudomonadota</taxon>
        <taxon>Alphaproteobacteria</taxon>
        <taxon>Hyphomicrobiales</taxon>
        <taxon>Phyllobacteriaceae</taxon>
        <taxon>Mesorhizobium</taxon>
    </lineage>
</organism>
<evidence type="ECO:0000313" key="2">
    <source>
        <dbReference type="Proteomes" id="UP000248616"/>
    </source>
</evidence>
<comment type="caution">
    <text evidence="1">The sequence shown here is derived from an EMBL/GenBank/DDBJ whole genome shotgun (WGS) entry which is preliminary data.</text>
</comment>
<gene>
    <name evidence="1" type="ORF">B5V02_26895</name>
</gene>
<dbReference type="OrthoDB" id="8073614at2"/>
<sequence length="278" mass="29798">MGLSVYAEKMGFFHKGSNGKGIAPGDVCLSPPSPPAGPVPVPYVNMLSSSDLTKGTKSVKIDGEPTAIENASEISTSTGNEPATQGLGAGVITHKIKGKGVFKLWSFTVKAEGKGVDRHGDTMDQNTASDPPPNCVNPAAFNKFLATLTQGQKTTKCEVPYDRVAHRPKRTDDQAAKVNGKPCWQCGKTRRGRYSKLVPTPPKDEMKQEMVHDHQPPLCVAWEMGGCNMKESPQKFLDHFSTPASVMPHCGRCSTSQGSPAAKYAKNFMDDIPTAVPV</sequence>
<dbReference type="EMBL" id="MZXV01000056">
    <property type="protein sequence ID" value="PZV35673.1"/>
    <property type="molecule type" value="Genomic_DNA"/>
</dbReference>